<dbReference type="PROSITE" id="PS50943">
    <property type="entry name" value="HTH_CROC1"/>
    <property type="match status" value="1"/>
</dbReference>
<keyword evidence="4" id="KW-1185">Reference proteome</keyword>
<dbReference type="Gene3D" id="1.10.260.40">
    <property type="entry name" value="lambda repressor-like DNA-binding domains"/>
    <property type="match status" value="1"/>
</dbReference>
<dbReference type="PANTHER" id="PTHR33516:SF2">
    <property type="entry name" value="LEXA REPRESSOR-RELATED"/>
    <property type="match status" value="1"/>
</dbReference>
<dbReference type="CDD" id="cd00093">
    <property type="entry name" value="HTH_XRE"/>
    <property type="match status" value="1"/>
</dbReference>
<dbReference type="PANTHER" id="PTHR33516">
    <property type="entry name" value="LEXA REPRESSOR"/>
    <property type="match status" value="1"/>
</dbReference>
<reference evidence="3 4" key="1">
    <citation type="submission" date="2019-04" db="EMBL/GenBank/DDBJ databases">
        <authorList>
            <person name="Chronis J.D."/>
            <person name="Sharma R."/>
            <person name="Thurgood T.L."/>
            <person name="Hoffmann C."/>
            <person name="Kruger J.L."/>
            <person name="Loertscher E."/>
            <person name="Arens D.K."/>
            <person name="Johnson L."/>
            <person name="Thompson D.W."/>
            <person name="Walker J."/>
            <person name="Casjens S."/>
            <person name="Grose J.H."/>
        </authorList>
    </citation>
    <scope>NUCLEOTIDE SEQUENCE [LARGE SCALE GENOMIC DNA]</scope>
</reference>
<evidence type="ECO:0000313" key="4">
    <source>
        <dbReference type="Proteomes" id="UP000323963"/>
    </source>
</evidence>
<dbReference type="Proteomes" id="UP000323963">
    <property type="component" value="Segment"/>
</dbReference>
<dbReference type="InterPro" id="IPR036286">
    <property type="entry name" value="LexA/Signal_pep-like_sf"/>
</dbReference>
<dbReference type="InterPro" id="IPR015927">
    <property type="entry name" value="Peptidase_S24_S26A/B/C"/>
</dbReference>
<feature type="domain" description="HTH cro/C1-type" evidence="2">
    <location>
        <begin position="54"/>
        <end position="110"/>
    </location>
</feature>
<dbReference type="EMBL" id="MN013086">
    <property type="protein sequence ID" value="QEG04440.1"/>
    <property type="molecule type" value="Genomic_DNA"/>
</dbReference>
<dbReference type="InterPro" id="IPR050077">
    <property type="entry name" value="LexA_repressor"/>
</dbReference>
<sequence>MGPPRDLFKMEFSVMLNTNQERFSNLHIYHSAKNDKNEQMENKEIRKANLENLIEQQRVDAGLNKAQFAELIDTSPAALSQLIGDKPHRNIGDKMARKIESALNLPFGWMDTLHAKENHTNVTFRSVNTPQGSYPVISWVSAGQWMEAVEPYHRRAIDRWYETTVECSDDSFWLDVHGDSMTSPVGLSIPEGAAILVDPEVEPINGKLVVAKLEGDNEATFKKLVIDAGRRFLKPLNPQYPMIEINGNCRIVGVVVDAKILNIP</sequence>
<dbReference type="SMART" id="SM00530">
    <property type="entry name" value="HTH_XRE"/>
    <property type="match status" value="1"/>
</dbReference>
<gene>
    <name evidence="3" type="ORF">CHRON_42</name>
</gene>
<dbReference type="InterPro" id="IPR010982">
    <property type="entry name" value="Lambda_DNA-bd_dom_sf"/>
</dbReference>
<accession>A0A5B9MSP9</accession>
<feature type="coiled-coil region" evidence="1">
    <location>
        <begin position="33"/>
        <end position="60"/>
    </location>
</feature>
<dbReference type="GO" id="GO:0003677">
    <property type="term" value="F:DNA binding"/>
    <property type="evidence" value="ECO:0007669"/>
    <property type="project" value="InterPro"/>
</dbReference>
<evidence type="ECO:0000313" key="3">
    <source>
        <dbReference type="EMBL" id="QEG04440.1"/>
    </source>
</evidence>
<dbReference type="CDD" id="cd06529">
    <property type="entry name" value="S24_LexA-like"/>
    <property type="match status" value="1"/>
</dbReference>
<dbReference type="SUPFAM" id="SSF51306">
    <property type="entry name" value="LexA/Signal peptidase"/>
    <property type="match status" value="1"/>
</dbReference>
<proteinExistence type="predicted"/>
<evidence type="ECO:0000259" key="2">
    <source>
        <dbReference type="PROSITE" id="PS50943"/>
    </source>
</evidence>
<evidence type="ECO:0000256" key="1">
    <source>
        <dbReference type="SAM" id="Coils"/>
    </source>
</evidence>
<dbReference type="Pfam" id="PF00717">
    <property type="entry name" value="Peptidase_S24"/>
    <property type="match status" value="1"/>
</dbReference>
<keyword evidence="1" id="KW-0175">Coiled coil</keyword>
<dbReference type="Pfam" id="PF01381">
    <property type="entry name" value="HTH_3"/>
    <property type="match status" value="1"/>
</dbReference>
<dbReference type="InterPro" id="IPR039418">
    <property type="entry name" value="LexA-like"/>
</dbReference>
<dbReference type="InterPro" id="IPR001387">
    <property type="entry name" value="Cro/C1-type_HTH"/>
</dbReference>
<dbReference type="Gene3D" id="2.10.109.10">
    <property type="entry name" value="Umud Fragment, subunit A"/>
    <property type="match status" value="1"/>
</dbReference>
<protein>
    <submittedName>
        <fullName evidence="3">Putative helix-turn-helix domain containing</fullName>
    </submittedName>
</protein>
<name>A0A5B9MSP9_9CAUD</name>
<organism evidence="3 4">
    <name type="scientific">Klebsiella phage vB_Kpn_Chronis</name>
    <dbReference type="NCBI Taxonomy" id="2591378"/>
    <lineage>
        <taxon>Viruses</taxon>
        <taxon>Duplodnaviria</taxon>
        <taxon>Heunggongvirae</taxon>
        <taxon>Uroviricota</taxon>
        <taxon>Caudoviricetes</taxon>
    </lineage>
</organism>
<dbReference type="SUPFAM" id="SSF47413">
    <property type="entry name" value="lambda repressor-like DNA-binding domains"/>
    <property type="match status" value="1"/>
</dbReference>